<keyword evidence="2" id="KW-1185">Reference proteome</keyword>
<evidence type="ECO:0000256" key="1">
    <source>
        <dbReference type="SAM" id="SignalP"/>
    </source>
</evidence>
<dbReference type="Proteomes" id="UP000322000">
    <property type="component" value="Chromosome 3"/>
</dbReference>
<name>A0A7E5X4A3_TRINI</name>
<dbReference type="GeneID" id="113509007"/>
<feature type="chain" id="PRO_5028921784" evidence="1">
    <location>
        <begin position="27"/>
        <end position="351"/>
    </location>
</feature>
<evidence type="ECO:0000313" key="2">
    <source>
        <dbReference type="Proteomes" id="UP000322000"/>
    </source>
</evidence>
<protein>
    <submittedName>
        <fullName evidence="3">Uncharacterized protein LOC113509007</fullName>
    </submittedName>
</protein>
<feature type="signal peptide" evidence="1">
    <location>
        <begin position="1"/>
        <end position="26"/>
    </location>
</feature>
<accession>A0A7E5X4A3</accession>
<reference evidence="3" key="1">
    <citation type="submission" date="2025-08" db="UniProtKB">
        <authorList>
            <consortium name="RefSeq"/>
        </authorList>
    </citation>
    <scope>IDENTIFICATION</scope>
</reference>
<gene>
    <name evidence="3" type="primary">LOC113509007</name>
</gene>
<keyword evidence="1" id="KW-0732">Signal</keyword>
<dbReference type="OrthoDB" id="6932714at2759"/>
<organism evidence="2 3">
    <name type="scientific">Trichoplusia ni</name>
    <name type="common">Cabbage looper</name>
    <dbReference type="NCBI Taxonomy" id="7111"/>
    <lineage>
        <taxon>Eukaryota</taxon>
        <taxon>Metazoa</taxon>
        <taxon>Ecdysozoa</taxon>
        <taxon>Arthropoda</taxon>
        <taxon>Hexapoda</taxon>
        <taxon>Insecta</taxon>
        <taxon>Pterygota</taxon>
        <taxon>Neoptera</taxon>
        <taxon>Endopterygota</taxon>
        <taxon>Lepidoptera</taxon>
        <taxon>Glossata</taxon>
        <taxon>Ditrysia</taxon>
        <taxon>Noctuoidea</taxon>
        <taxon>Noctuidae</taxon>
        <taxon>Plusiinae</taxon>
        <taxon>Trichoplusia</taxon>
    </lineage>
</organism>
<evidence type="ECO:0000313" key="3">
    <source>
        <dbReference type="RefSeq" id="XP_026748043.1"/>
    </source>
</evidence>
<dbReference type="AlphaFoldDB" id="A0A7E5X4A3"/>
<dbReference type="RefSeq" id="XP_026748043.1">
    <property type="nucleotide sequence ID" value="XM_026892242.1"/>
</dbReference>
<dbReference type="InParanoid" id="A0A7E5X4A3"/>
<proteinExistence type="predicted"/>
<dbReference type="KEGG" id="tnl:113509007"/>
<sequence length="351" mass="40278">MKGYCRNMKIIILTTYLCVAITDIYAGGTGPSKTGVKVNPPPRSVNVALETSFLFEPKDVNENISFIQNIKVFLDKLYKILAPQAQEIQQFRAYDNNKNERISFTDFIKKLGDSFLNFTGPKAKDAVKVLKSEVSKIYNQTHSTINEVIPDFGVKQYIKDTIKKWANEDVPTLKDKLKKIINDNNPLLTTFARRLNDYYTEDDIKKLNKLLKKLNHHLENDMDTSKIVRDAIDIGIHEKFKKLNTTSKISLMNDMKLLSEFISQTKPKDNTKVILKRANDMFSDEKDLPGSGNDSLDRDEIYNELKRTIGKKLRLANERMRANEKKGVNANEIVVDNMELLVQSHKKPDDE</sequence>